<dbReference type="OrthoDB" id="191192at2759"/>
<dbReference type="PANTHER" id="PTHR13035:SF0">
    <property type="entry name" value="PROTEIN N-TERMINAL GLUTAMINE AMIDOHYDROLASE"/>
    <property type="match status" value="1"/>
</dbReference>
<dbReference type="RefSeq" id="XP_009036241.1">
    <property type="nucleotide sequence ID" value="XM_009037993.1"/>
</dbReference>
<dbReference type="GO" id="GO:0008418">
    <property type="term" value="F:protein-N-terminal asparagine amidohydrolase activity"/>
    <property type="evidence" value="ECO:0007669"/>
    <property type="project" value="UniProtKB-UniRule"/>
</dbReference>
<evidence type="ECO:0000259" key="9">
    <source>
        <dbReference type="Pfam" id="PF09764"/>
    </source>
</evidence>
<dbReference type="KEGG" id="aaf:AURANDRAFT_15810"/>
<name>F0Y7K8_AURAN</name>
<proteinExistence type="inferred from homology"/>
<dbReference type="GO" id="GO:0005829">
    <property type="term" value="C:cytosol"/>
    <property type="evidence" value="ECO:0007669"/>
    <property type="project" value="TreeGrafter"/>
</dbReference>
<evidence type="ECO:0000256" key="1">
    <source>
        <dbReference type="ARBA" id="ARBA00008985"/>
    </source>
</evidence>
<evidence type="ECO:0000256" key="5">
    <source>
        <dbReference type="ARBA" id="ARBA00022801"/>
    </source>
</evidence>
<organism evidence="11">
    <name type="scientific">Aureococcus anophagefferens</name>
    <name type="common">Harmful bloom alga</name>
    <dbReference type="NCBI Taxonomy" id="44056"/>
    <lineage>
        <taxon>Eukaryota</taxon>
        <taxon>Sar</taxon>
        <taxon>Stramenopiles</taxon>
        <taxon>Ochrophyta</taxon>
        <taxon>Pelagophyceae</taxon>
        <taxon>Pelagomonadales</taxon>
        <taxon>Pelagomonadaceae</taxon>
        <taxon>Aureococcus</taxon>
    </lineage>
</organism>
<comment type="similarity">
    <text evidence="1 8">Belongs to the NTAQ1 family.</text>
</comment>
<dbReference type="EMBL" id="GL833126">
    <property type="protein sequence ID" value="EGB09118.1"/>
    <property type="molecule type" value="Genomic_DNA"/>
</dbReference>
<dbReference type="Gene3D" id="3.10.620.10">
    <property type="entry name" value="Protein N-terminal glutamine amidohydrolase, alpha beta roll"/>
    <property type="match status" value="1"/>
</dbReference>
<dbReference type="GeneID" id="20218551"/>
<evidence type="ECO:0000256" key="6">
    <source>
        <dbReference type="ARBA" id="ARBA00029677"/>
    </source>
</evidence>
<feature type="non-terminal residue" evidence="10">
    <location>
        <position position="1"/>
    </location>
</feature>
<accession>F0Y7K8</accession>
<dbReference type="Pfam" id="PF09764">
    <property type="entry name" value="Nt_Gln_amidase"/>
    <property type="match status" value="1"/>
</dbReference>
<keyword evidence="11" id="KW-1185">Reference proteome</keyword>
<sequence length="137" mass="15324">YASCYCEENVYRLVDALRHGPHPAYAVFISSRSKFCPVWCQRSARAADEPVLWDYHVVAAVFLPSGAYVCDFDTRLDAVTDALAYVDAALGPAARAPFEYRPRVRVVAAATLVDHFASDRRHMRDDDGTYQAPPPAW</sequence>
<feature type="non-terminal residue" evidence="10">
    <location>
        <position position="137"/>
    </location>
</feature>
<dbReference type="PANTHER" id="PTHR13035">
    <property type="entry name" value="PROTEIN N-TERMINAL GLUTAMINE AMIDOHYDROLASE"/>
    <property type="match status" value="1"/>
</dbReference>
<evidence type="ECO:0000256" key="3">
    <source>
        <dbReference type="ARBA" id="ARBA00012718"/>
    </source>
</evidence>
<keyword evidence="5 8" id="KW-0378">Hydrolase</keyword>
<dbReference type="InParanoid" id="F0Y7K8"/>
<dbReference type="InterPro" id="IPR037132">
    <property type="entry name" value="N_Gln_amidohydro_ab_roll_sf"/>
</dbReference>
<evidence type="ECO:0000256" key="2">
    <source>
        <dbReference type="ARBA" id="ARBA00011245"/>
    </source>
</evidence>
<feature type="domain" description="Protein N-terminal glutamine amidohydrolase alpha beta roll" evidence="9">
    <location>
        <begin position="1"/>
        <end position="137"/>
    </location>
</feature>
<dbReference type="InterPro" id="IPR039733">
    <property type="entry name" value="NTAQ1"/>
</dbReference>
<evidence type="ECO:0000256" key="7">
    <source>
        <dbReference type="ARBA" id="ARBA00048768"/>
    </source>
</evidence>
<evidence type="ECO:0000256" key="4">
    <source>
        <dbReference type="ARBA" id="ARBA00021247"/>
    </source>
</evidence>
<comment type="catalytic activity">
    <reaction evidence="7 8">
        <text>N-terminal L-glutaminyl-[protein] + H2O = N-terminal L-glutamyl-[protein] + NH4(+)</text>
        <dbReference type="Rhea" id="RHEA:50680"/>
        <dbReference type="Rhea" id="RHEA-COMP:12668"/>
        <dbReference type="Rhea" id="RHEA-COMP:12777"/>
        <dbReference type="ChEBI" id="CHEBI:15377"/>
        <dbReference type="ChEBI" id="CHEBI:28938"/>
        <dbReference type="ChEBI" id="CHEBI:64721"/>
        <dbReference type="ChEBI" id="CHEBI:64722"/>
        <dbReference type="EC" id="3.5.1.122"/>
    </reaction>
</comment>
<comment type="function">
    <text evidence="8">Mediates the side-chain deamidation of N-terminal glutamine residues to glutamate, an important step in N-end rule pathway of protein degradation. Conversion of the resulting N-terminal glutamine to glutamate renders the protein susceptible to arginylation, polyubiquitination and degradation as specified by the N-end rule. Does not act on substrates with internal or C-terminal glutamine and does not act on non-glutamine residues in any position.</text>
</comment>
<dbReference type="eggNOG" id="KOG3261">
    <property type="taxonomic scope" value="Eukaryota"/>
</dbReference>
<dbReference type="AlphaFoldDB" id="F0Y7K8"/>
<dbReference type="InterPro" id="IPR023128">
    <property type="entry name" value="Prot_N_Gln_amidohydro_ab_roll"/>
</dbReference>
<dbReference type="GO" id="GO:0070773">
    <property type="term" value="F:protein-N-terminal glutamine amidohydrolase activity"/>
    <property type="evidence" value="ECO:0007669"/>
    <property type="project" value="UniProtKB-UniRule"/>
</dbReference>
<comment type="subunit">
    <text evidence="2 8">Monomer.</text>
</comment>
<evidence type="ECO:0000313" key="10">
    <source>
        <dbReference type="EMBL" id="EGB09118.1"/>
    </source>
</evidence>
<evidence type="ECO:0000313" key="11">
    <source>
        <dbReference type="Proteomes" id="UP000002729"/>
    </source>
</evidence>
<protein>
    <recommendedName>
        <fullName evidence="4 8">Protein N-terminal glutamine amidohydrolase</fullName>
        <ecNumber evidence="3 8">3.5.1.122</ecNumber>
    </recommendedName>
    <alternativeName>
        <fullName evidence="6 8">Protein NH2-terminal glutamine deamidase</fullName>
    </alternativeName>
</protein>
<dbReference type="EC" id="3.5.1.122" evidence="3 8"/>
<reference evidence="10 11" key="1">
    <citation type="journal article" date="2011" name="Proc. Natl. Acad. Sci. U.S.A.">
        <title>Niche of harmful alga Aureococcus anophagefferens revealed through ecogenomics.</title>
        <authorList>
            <person name="Gobler C.J."/>
            <person name="Berry D.L."/>
            <person name="Dyhrman S.T."/>
            <person name="Wilhelm S.W."/>
            <person name="Salamov A."/>
            <person name="Lobanov A.V."/>
            <person name="Zhang Y."/>
            <person name="Collier J.L."/>
            <person name="Wurch L.L."/>
            <person name="Kustka A.B."/>
            <person name="Dill B.D."/>
            <person name="Shah M."/>
            <person name="VerBerkmoes N.C."/>
            <person name="Kuo A."/>
            <person name="Terry A."/>
            <person name="Pangilinan J."/>
            <person name="Lindquist E.A."/>
            <person name="Lucas S."/>
            <person name="Paulsen I.T."/>
            <person name="Hattenrath-Lehmann T.K."/>
            <person name="Talmage S.C."/>
            <person name="Walker E.A."/>
            <person name="Koch F."/>
            <person name="Burson A.M."/>
            <person name="Marcoval M.A."/>
            <person name="Tang Y.Z."/>
            <person name="Lecleir G.R."/>
            <person name="Coyne K.J."/>
            <person name="Berg G.M."/>
            <person name="Bertrand E.M."/>
            <person name="Saito M.A."/>
            <person name="Gladyshev V.N."/>
            <person name="Grigoriev I.V."/>
        </authorList>
    </citation>
    <scope>NUCLEOTIDE SEQUENCE [LARGE SCALE GENOMIC DNA]</scope>
    <source>
        <strain evidence="11">CCMP 1984</strain>
    </source>
</reference>
<dbReference type="Proteomes" id="UP000002729">
    <property type="component" value="Unassembled WGS sequence"/>
</dbReference>
<gene>
    <name evidence="10" type="ORF">AURANDRAFT_15810</name>
</gene>
<evidence type="ECO:0000256" key="8">
    <source>
        <dbReference type="RuleBase" id="RU367082"/>
    </source>
</evidence>
<dbReference type="GO" id="GO:0005634">
    <property type="term" value="C:nucleus"/>
    <property type="evidence" value="ECO:0007669"/>
    <property type="project" value="TreeGrafter"/>
</dbReference>